<dbReference type="AlphaFoldDB" id="A0A927GYR1"/>
<name>A0A927GYR1_9BACL</name>
<organism evidence="5 6">
    <name type="scientific">Paenibacillus oceani</name>
    <dbReference type="NCBI Taxonomy" id="2772510"/>
    <lineage>
        <taxon>Bacteria</taxon>
        <taxon>Bacillati</taxon>
        <taxon>Bacillota</taxon>
        <taxon>Bacilli</taxon>
        <taxon>Bacillales</taxon>
        <taxon>Paenibacillaceae</taxon>
        <taxon>Paenibacillus</taxon>
    </lineage>
</organism>
<evidence type="ECO:0000313" key="6">
    <source>
        <dbReference type="Proteomes" id="UP000639396"/>
    </source>
</evidence>
<dbReference type="InterPro" id="IPR049874">
    <property type="entry name" value="ROK_cs"/>
</dbReference>
<evidence type="ECO:0000256" key="3">
    <source>
        <dbReference type="ARBA" id="ARBA00022629"/>
    </source>
</evidence>
<dbReference type="Pfam" id="PF00480">
    <property type="entry name" value="ROK"/>
    <property type="match status" value="1"/>
</dbReference>
<dbReference type="EMBL" id="JACXJA010000005">
    <property type="protein sequence ID" value="MBD2861317.1"/>
    <property type="molecule type" value="Genomic_DNA"/>
</dbReference>
<accession>A0A927GYR1</accession>
<dbReference type="Proteomes" id="UP000639396">
    <property type="component" value="Unassembled WGS sequence"/>
</dbReference>
<dbReference type="InterPro" id="IPR000600">
    <property type="entry name" value="ROK"/>
</dbReference>
<dbReference type="RefSeq" id="WP_190925217.1">
    <property type="nucleotide sequence ID" value="NZ_JACXJA010000005.1"/>
</dbReference>
<evidence type="ECO:0000259" key="4">
    <source>
        <dbReference type="Pfam" id="PF01047"/>
    </source>
</evidence>
<reference evidence="5" key="1">
    <citation type="submission" date="2020-09" db="EMBL/GenBank/DDBJ databases">
        <title>A novel bacterium of genus Paenibacillus, isolated from South China Sea.</title>
        <authorList>
            <person name="Huang H."/>
            <person name="Mo K."/>
            <person name="Hu Y."/>
        </authorList>
    </citation>
    <scope>NUCLEOTIDE SEQUENCE</scope>
    <source>
        <strain evidence="5">IB182363</strain>
    </source>
</reference>
<dbReference type="InterPro" id="IPR036388">
    <property type="entry name" value="WH-like_DNA-bd_sf"/>
</dbReference>
<evidence type="ECO:0000256" key="1">
    <source>
        <dbReference type="ARBA" id="ARBA00002486"/>
    </source>
</evidence>
<protein>
    <submittedName>
        <fullName evidence="5">ROK family transcriptional regulator</fullName>
    </submittedName>
</protein>
<sequence>MIKPLIGSFQLMKSLNRTLVLTTIRNLGPISRADIAKKTMLTPPTVTNIVSELLEQKFIIESEVGASSGGRKPILLKLNSRSFAIVGVDVGITSIKSVLTDLDAGLIRELRCPLPPRPDADTFLELLSRSVAELIASAAAEQTVLGIGVGMHGLVNPEEGVSIFAPNLNLRLVPIRAVLESEFGLPVYVENDVVAMALGELWFGGGQLTDHFICVNIGVGVGAGIVLNRQIFRGSSYSAGELGHTTVDLNGPRCSCGNYGCLQALVSGPAIAESVQNEIALGRKSALLPPVPSDLASITGEHVYEAALQGDVLALEAFGKAGRLLGISLTNMIHTLNPQKIILGGGVAQAGDLLTGPLNETVRSRALESSVTSLVIETSQLGDRATAIGAVTAVLSRIFELPQLQGEAAVSHSEP</sequence>
<dbReference type="SUPFAM" id="SSF53067">
    <property type="entry name" value="Actin-like ATPase domain"/>
    <property type="match status" value="1"/>
</dbReference>
<dbReference type="Gene3D" id="1.10.10.10">
    <property type="entry name" value="Winged helix-like DNA-binding domain superfamily/Winged helix DNA-binding domain"/>
    <property type="match status" value="1"/>
</dbReference>
<dbReference type="InterPro" id="IPR000835">
    <property type="entry name" value="HTH_MarR-typ"/>
</dbReference>
<evidence type="ECO:0000313" key="5">
    <source>
        <dbReference type="EMBL" id="MBD2861317.1"/>
    </source>
</evidence>
<keyword evidence="3" id="KW-0119">Carbohydrate metabolism</keyword>
<proteinExistence type="inferred from homology"/>
<comment type="caution">
    <text evidence="5">The sequence shown here is derived from an EMBL/GenBank/DDBJ whole genome shotgun (WGS) entry which is preliminary data.</text>
</comment>
<dbReference type="CDD" id="cd24076">
    <property type="entry name" value="ASKHA_ATPase_ROK_BsXylR-like"/>
    <property type="match status" value="1"/>
</dbReference>
<comment type="function">
    <text evidence="1">Transcriptional repressor of xylose-utilizing enzymes.</text>
</comment>
<dbReference type="InterPro" id="IPR036390">
    <property type="entry name" value="WH_DNA-bd_sf"/>
</dbReference>
<dbReference type="PANTHER" id="PTHR18964:SF149">
    <property type="entry name" value="BIFUNCTIONAL UDP-N-ACETYLGLUCOSAMINE 2-EPIMERASE_N-ACETYLMANNOSAMINE KINASE"/>
    <property type="match status" value="1"/>
</dbReference>
<comment type="similarity">
    <text evidence="2">Belongs to the ROK (NagC/XylR) family.</text>
</comment>
<dbReference type="Pfam" id="PF01047">
    <property type="entry name" value="MarR"/>
    <property type="match status" value="1"/>
</dbReference>
<gene>
    <name evidence="5" type="ORF">IDH45_04850</name>
</gene>
<dbReference type="PANTHER" id="PTHR18964">
    <property type="entry name" value="ROK (REPRESSOR, ORF, KINASE) FAMILY"/>
    <property type="match status" value="1"/>
</dbReference>
<keyword evidence="6" id="KW-1185">Reference proteome</keyword>
<dbReference type="InterPro" id="IPR043129">
    <property type="entry name" value="ATPase_NBD"/>
</dbReference>
<dbReference type="GO" id="GO:0042732">
    <property type="term" value="P:D-xylose metabolic process"/>
    <property type="evidence" value="ECO:0007669"/>
    <property type="project" value="UniProtKB-KW"/>
</dbReference>
<dbReference type="GO" id="GO:0003700">
    <property type="term" value="F:DNA-binding transcription factor activity"/>
    <property type="evidence" value="ECO:0007669"/>
    <property type="project" value="InterPro"/>
</dbReference>
<dbReference type="SUPFAM" id="SSF46785">
    <property type="entry name" value="Winged helix' DNA-binding domain"/>
    <property type="match status" value="1"/>
</dbReference>
<evidence type="ECO:0000256" key="2">
    <source>
        <dbReference type="ARBA" id="ARBA00006479"/>
    </source>
</evidence>
<keyword evidence="3" id="KW-0859">Xylose metabolism</keyword>
<dbReference type="PROSITE" id="PS01125">
    <property type="entry name" value="ROK"/>
    <property type="match status" value="1"/>
</dbReference>
<feature type="domain" description="HTH marR-type" evidence="4">
    <location>
        <begin position="14"/>
        <end position="59"/>
    </location>
</feature>
<dbReference type="Gene3D" id="3.30.420.40">
    <property type="match status" value="2"/>
</dbReference>